<accession>A0ABP4EKV6</accession>
<gene>
    <name evidence="1" type="ORF">GCM10009663_59410</name>
</gene>
<proteinExistence type="predicted"/>
<protein>
    <submittedName>
        <fullName evidence="1">Uncharacterized protein</fullName>
    </submittedName>
</protein>
<comment type="caution">
    <text evidence="1">The sequence shown here is derived from an EMBL/GenBank/DDBJ whole genome shotgun (WGS) entry which is preliminary data.</text>
</comment>
<reference evidence="2" key="1">
    <citation type="journal article" date="2019" name="Int. J. Syst. Evol. Microbiol.">
        <title>The Global Catalogue of Microorganisms (GCM) 10K type strain sequencing project: providing services to taxonomists for standard genome sequencing and annotation.</title>
        <authorList>
            <consortium name="The Broad Institute Genomics Platform"/>
            <consortium name="The Broad Institute Genome Sequencing Center for Infectious Disease"/>
            <person name="Wu L."/>
            <person name="Ma J."/>
        </authorList>
    </citation>
    <scope>NUCLEOTIDE SEQUENCE [LARGE SCALE GENOMIC DNA]</scope>
    <source>
        <strain evidence="2">JCM 13002</strain>
    </source>
</reference>
<sequence>MGCLGDLGGVASKWGKALTDAGEDVVDVVLFINGVATLKGDLETLAEKLETLDLKSSDIVQIVTKVKDKASGDIANVVWDLAGLVPELPGVGCVKLFYNRAVAFGLIG</sequence>
<keyword evidence="2" id="KW-1185">Reference proteome</keyword>
<dbReference type="EMBL" id="BAAALD010000077">
    <property type="protein sequence ID" value="GAA1109940.1"/>
    <property type="molecule type" value="Genomic_DNA"/>
</dbReference>
<organism evidence="1 2">
    <name type="scientific">Kitasatospora arboriphila</name>
    <dbReference type="NCBI Taxonomy" id="258052"/>
    <lineage>
        <taxon>Bacteria</taxon>
        <taxon>Bacillati</taxon>
        <taxon>Actinomycetota</taxon>
        <taxon>Actinomycetes</taxon>
        <taxon>Kitasatosporales</taxon>
        <taxon>Streptomycetaceae</taxon>
        <taxon>Kitasatospora</taxon>
    </lineage>
</organism>
<dbReference type="Proteomes" id="UP001499987">
    <property type="component" value="Unassembled WGS sequence"/>
</dbReference>
<evidence type="ECO:0000313" key="1">
    <source>
        <dbReference type="EMBL" id="GAA1109940.1"/>
    </source>
</evidence>
<name>A0ABP4EKV6_9ACTN</name>
<evidence type="ECO:0000313" key="2">
    <source>
        <dbReference type="Proteomes" id="UP001499987"/>
    </source>
</evidence>